<dbReference type="NCBIfam" id="TIGR01439">
    <property type="entry name" value="lp_hng_hel_AbrB"/>
    <property type="match status" value="1"/>
</dbReference>
<evidence type="ECO:0000313" key="2">
    <source>
        <dbReference type="EMBL" id="OIO20087.1"/>
    </source>
</evidence>
<reference evidence="2 3" key="1">
    <citation type="journal article" date="2016" name="Environ. Microbiol.">
        <title>Genomic resolution of a cold subsurface aquifer community provides metabolic insights for novel microbes adapted to high CO concentrations.</title>
        <authorList>
            <person name="Probst A.J."/>
            <person name="Castelle C.J."/>
            <person name="Singh A."/>
            <person name="Brown C.T."/>
            <person name="Anantharaman K."/>
            <person name="Sharon I."/>
            <person name="Hug L.A."/>
            <person name="Burstein D."/>
            <person name="Emerson J.B."/>
            <person name="Thomas B.C."/>
            <person name="Banfield J.F."/>
        </authorList>
    </citation>
    <scope>NUCLEOTIDE SEQUENCE [LARGE SCALE GENOMIC DNA]</scope>
    <source>
        <strain evidence="2">CG1_02_32_51</strain>
    </source>
</reference>
<dbReference type="SMART" id="SM00966">
    <property type="entry name" value="SpoVT_AbrB"/>
    <property type="match status" value="1"/>
</dbReference>
<dbReference type="STRING" id="1805238.AUJ23_00825"/>
<dbReference type="AlphaFoldDB" id="A0A1J4UCY2"/>
<gene>
    <name evidence="2" type="ORF">AUJ23_00825</name>
</gene>
<dbReference type="Proteomes" id="UP000181941">
    <property type="component" value="Unassembled WGS sequence"/>
</dbReference>
<dbReference type="SUPFAM" id="SSF89447">
    <property type="entry name" value="AbrB/MazE/MraZ-like"/>
    <property type="match status" value="1"/>
</dbReference>
<sequence>MKKEAKEEFFGNIHGTTSVGERGQLVIPKKLREKLKIKKGDNFVVVEKHGMVILMPTKVMTDFISKLNLQLNNINPPKADKV</sequence>
<proteinExistence type="predicted"/>
<accession>A0A1J4UCY2</accession>
<dbReference type="InterPro" id="IPR037914">
    <property type="entry name" value="SpoVT-AbrB_sf"/>
</dbReference>
<name>A0A1J4UCY2_9BACT</name>
<comment type="caution">
    <text evidence="2">The sequence shown here is derived from an EMBL/GenBank/DDBJ whole genome shotgun (WGS) entry which is preliminary data.</text>
</comment>
<protein>
    <recommendedName>
        <fullName evidence="1">SpoVT-AbrB domain-containing protein</fullName>
    </recommendedName>
</protein>
<dbReference type="InterPro" id="IPR007159">
    <property type="entry name" value="SpoVT-AbrB_dom"/>
</dbReference>
<evidence type="ECO:0000259" key="1">
    <source>
        <dbReference type="SMART" id="SM00966"/>
    </source>
</evidence>
<dbReference type="Pfam" id="PF04014">
    <property type="entry name" value="MazE_antitoxin"/>
    <property type="match status" value="1"/>
</dbReference>
<evidence type="ECO:0000313" key="3">
    <source>
        <dbReference type="Proteomes" id="UP000181941"/>
    </source>
</evidence>
<feature type="domain" description="SpoVT-AbrB" evidence="1">
    <location>
        <begin position="17"/>
        <end position="62"/>
    </location>
</feature>
<dbReference type="Gene3D" id="2.10.260.10">
    <property type="match status" value="1"/>
</dbReference>
<dbReference type="GO" id="GO:0003677">
    <property type="term" value="F:DNA binding"/>
    <property type="evidence" value="ECO:0007669"/>
    <property type="project" value="InterPro"/>
</dbReference>
<dbReference type="EMBL" id="MNVC01000012">
    <property type="protein sequence ID" value="OIO20087.1"/>
    <property type="molecule type" value="Genomic_DNA"/>
</dbReference>
<organism evidence="2 3">
    <name type="scientific">Candidatus Magasanikbacteria bacterium CG1_02_32_51</name>
    <dbReference type="NCBI Taxonomy" id="1805238"/>
    <lineage>
        <taxon>Bacteria</taxon>
        <taxon>Candidatus Magasanikiibacteriota</taxon>
    </lineage>
</organism>